<proteinExistence type="predicted"/>
<dbReference type="PANTHER" id="PTHR47756">
    <property type="entry name" value="BLL6612 PROTEIN-RELATED"/>
    <property type="match status" value="1"/>
</dbReference>
<feature type="domain" description="RNA polymerase sigma-70 region 2" evidence="1">
    <location>
        <begin position="13"/>
        <end position="77"/>
    </location>
</feature>
<dbReference type="Proteomes" id="UP001595900">
    <property type="component" value="Unassembled WGS sequence"/>
</dbReference>
<organism evidence="2 3">
    <name type="scientific">Gryllotalpicola reticulitermitis</name>
    <dbReference type="NCBI Taxonomy" id="1184153"/>
    <lineage>
        <taxon>Bacteria</taxon>
        <taxon>Bacillati</taxon>
        <taxon>Actinomycetota</taxon>
        <taxon>Actinomycetes</taxon>
        <taxon>Micrococcales</taxon>
        <taxon>Microbacteriaceae</taxon>
        <taxon>Gryllotalpicola</taxon>
    </lineage>
</organism>
<protein>
    <submittedName>
        <fullName evidence="2">Sigma factor</fullName>
    </submittedName>
</protein>
<comment type="caution">
    <text evidence="2">The sequence shown here is derived from an EMBL/GenBank/DDBJ whole genome shotgun (WGS) entry which is preliminary data.</text>
</comment>
<dbReference type="EMBL" id="JBHSCN010000003">
    <property type="protein sequence ID" value="MFC4242812.1"/>
    <property type="molecule type" value="Genomic_DNA"/>
</dbReference>
<dbReference type="SUPFAM" id="SSF88946">
    <property type="entry name" value="Sigma2 domain of RNA polymerase sigma factors"/>
    <property type="match status" value="1"/>
</dbReference>
<accession>A0ABV8Q303</accession>
<reference evidence="3" key="1">
    <citation type="journal article" date="2019" name="Int. J. Syst. Evol. Microbiol.">
        <title>The Global Catalogue of Microorganisms (GCM) 10K type strain sequencing project: providing services to taxonomists for standard genome sequencing and annotation.</title>
        <authorList>
            <consortium name="The Broad Institute Genomics Platform"/>
            <consortium name="The Broad Institute Genome Sequencing Center for Infectious Disease"/>
            <person name="Wu L."/>
            <person name="Ma J."/>
        </authorList>
    </citation>
    <scope>NUCLEOTIDE SEQUENCE [LARGE SCALE GENOMIC DNA]</scope>
    <source>
        <strain evidence="3">CGMCC 1.10363</strain>
    </source>
</reference>
<dbReference type="InterPro" id="IPR013325">
    <property type="entry name" value="RNA_pol_sigma_r2"/>
</dbReference>
<keyword evidence="3" id="KW-1185">Reference proteome</keyword>
<dbReference type="Pfam" id="PF04542">
    <property type="entry name" value="Sigma70_r2"/>
    <property type="match status" value="1"/>
</dbReference>
<sequence>MTGSVDTIFDANVRAVIPLVTAALVRRYGNLSDCEDAVQDALLEASVTWPRSGAPRDARAWLLTVARRRYIDAVRSDAAGGPVRSATRCSTPCGSRAATMTTRSNCSPCAAARRFSRHRASR</sequence>
<dbReference type="InterPro" id="IPR007627">
    <property type="entry name" value="RNA_pol_sigma70_r2"/>
</dbReference>
<dbReference type="RefSeq" id="WP_390227742.1">
    <property type="nucleotide sequence ID" value="NZ_JBHSCN010000003.1"/>
</dbReference>
<evidence type="ECO:0000259" key="1">
    <source>
        <dbReference type="Pfam" id="PF04542"/>
    </source>
</evidence>
<evidence type="ECO:0000313" key="3">
    <source>
        <dbReference type="Proteomes" id="UP001595900"/>
    </source>
</evidence>
<evidence type="ECO:0000313" key="2">
    <source>
        <dbReference type="EMBL" id="MFC4242812.1"/>
    </source>
</evidence>
<dbReference type="PANTHER" id="PTHR47756:SF2">
    <property type="entry name" value="BLL6612 PROTEIN"/>
    <property type="match status" value="1"/>
</dbReference>
<gene>
    <name evidence="2" type="ORF">ACFOYW_05445</name>
</gene>
<dbReference type="Gene3D" id="1.10.1740.10">
    <property type="match status" value="1"/>
</dbReference>
<name>A0ABV8Q303_9MICO</name>